<reference evidence="1" key="2">
    <citation type="submission" date="2021-04" db="EMBL/GenBank/DDBJ databases">
        <authorList>
            <person name="Gilroy R."/>
        </authorList>
    </citation>
    <scope>NUCLEOTIDE SEQUENCE</scope>
    <source>
        <strain evidence="1">CHK171-505</strain>
    </source>
</reference>
<dbReference type="AlphaFoldDB" id="A0A9D2I443"/>
<evidence type="ECO:0000313" key="1">
    <source>
        <dbReference type="EMBL" id="HJA91218.1"/>
    </source>
</evidence>
<reference evidence="1" key="1">
    <citation type="journal article" date="2021" name="PeerJ">
        <title>Extensive microbial diversity within the chicken gut microbiome revealed by metagenomics and culture.</title>
        <authorList>
            <person name="Gilroy R."/>
            <person name="Ravi A."/>
            <person name="Getino M."/>
            <person name="Pursley I."/>
            <person name="Horton D.L."/>
            <person name="Alikhan N.F."/>
            <person name="Baker D."/>
            <person name="Gharbi K."/>
            <person name="Hall N."/>
            <person name="Watson M."/>
            <person name="Adriaenssens E.M."/>
            <person name="Foster-Nyarko E."/>
            <person name="Jarju S."/>
            <person name="Secka A."/>
            <person name="Antonio M."/>
            <person name="Oren A."/>
            <person name="Chaudhuri R.R."/>
            <person name="La Ragione R."/>
            <person name="Hildebrand F."/>
            <person name="Pallen M.J."/>
        </authorList>
    </citation>
    <scope>NUCLEOTIDE SEQUENCE</scope>
    <source>
        <strain evidence="1">CHK171-505</strain>
    </source>
</reference>
<gene>
    <name evidence="1" type="ORF">H9948_10565</name>
</gene>
<name>A0A9D2I443_9LACT</name>
<comment type="caution">
    <text evidence="1">The sequence shown here is derived from an EMBL/GenBank/DDBJ whole genome shotgun (WGS) entry which is preliminary data.</text>
</comment>
<proteinExistence type="predicted"/>
<dbReference type="Proteomes" id="UP000886856">
    <property type="component" value="Unassembled WGS sequence"/>
</dbReference>
<accession>A0A9D2I443</accession>
<organism evidence="1 2">
    <name type="scientific">Candidatus Jeotgalibaca merdavium</name>
    <dbReference type="NCBI Taxonomy" id="2838627"/>
    <lineage>
        <taxon>Bacteria</taxon>
        <taxon>Bacillati</taxon>
        <taxon>Bacillota</taxon>
        <taxon>Bacilli</taxon>
        <taxon>Lactobacillales</taxon>
        <taxon>Carnobacteriaceae</taxon>
        <taxon>Jeotgalibaca</taxon>
    </lineage>
</organism>
<sequence length="63" mass="6914">MTVVHEEGDDFATWISVSPLVHELALMGDELGAQGLEDKVVTVENAYGLINLLGFSERHVFGR</sequence>
<protein>
    <submittedName>
        <fullName evidence="1">Uncharacterized protein</fullName>
    </submittedName>
</protein>
<dbReference type="EMBL" id="DWYW01000243">
    <property type="protein sequence ID" value="HJA91218.1"/>
    <property type="molecule type" value="Genomic_DNA"/>
</dbReference>
<evidence type="ECO:0000313" key="2">
    <source>
        <dbReference type="Proteomes" id="UP000886856"/>
    </source>
</evidence>